<dbReference type="Proteomes" id="UP000800093">
    <property type="component" value="Unassembled WGS sequence"/>
</dbReference>
<feature type="non-terminal residue" evidence="3">
    <location>
        <position position="1"/>
    </location>
</feature>
<feature type="domain" description="DUF6594" evidence="2">
    <location>
        <begin position="5"/>
        <end position="264"/>
    </location>
</feature>
<keyword evidence="1" id="KW-0812">Transmembrane</keyword>
<reference evidence="4" key="1">
    <citation type="journal article" date="2020" name="Stud. Mycol.">
        <title>101 Dothideomycetes genomes: A test case for predicting lifestyles and emergence of pathogens.</title>
        <authorList>
            <person name="Haridas S."/>
            <person name="Albert R."/>
            <person name="Binder M."/>
            <person name="Bloem J."/>
            <person name="LaButti K."/>
            <person name="Salamov A."/>
            <person name="Andreopoulos B."/>
            <person name="Baker S."/>
            <person name="Barry K."/>
            <person name="Bills G."/>
            <person name="Bluhm B."/>
            <person name="Cannon C."/>
            <person name="Castanera R."/>
            <person name="Culley D."/>
            <person name="Daum C."/>
            <person name="Ezra D."/>
            <person name="Gonzalez J."/>
            <person name="Henrissat B."/>
            <person name="Kuo A."/>
            <person name="Liang C."/>
            <person name="Lipzen A."/>
            <person name="Lutzoni F."/>
            <person name="Magnuson J."/>
            <person name="Mondo S."/>
            <person name="Nolan M."/>
            <person name="Ohm R."/>
            <person name="Pangilinan J."/>
            <person name="Park H.-J."/>
            <person name="Ramirez L."/>
            <person name="Alfaro M."/>
            <person name="Sun H."/>
            <person name="Tritt A."/>
            <person name="Yoshinaga Y."/>
            <person name="Zwiers L.-H."/>
            <person name="Turgeon B."/>
            <person name="Goodwin S."/>
            <person name="Spatafora J."/>
            <person name="Crous P."/>
            <person name="Grigoriev I."/>
        </authorList>
    </citation>
    <scope>NUCLEOTIDE SEQUENCE [LARGE SCALE GENOMIC DNA]</scope>
    <source>
        <strain evidence="4">CBS 304.66</strain>
    </source>
</reference>
<dbReference type="PANTHER" id="PTHR34502:SF5">
    <property type="entry name" value="DUF6594 DOMAIN-CONTAINING PROTEIN"/>
    <property type="match status" value="1"/>
</dbReference>
<evidence type="ECO:0000313" key="3">
    <source>
        <dbReference type="EMBL" id="KAF2265170.1"/>
    </source>
</evidence>
<dbReference type="OrthoDB" id="5342093at2759"/>
<keyword evidence="4" id="KW-1185">Reference proteome</keyword>
<dbReference type="PANTHER" id="PTHR34502">
    <property type="entry name" value="DUF6594 DOMAIN-CONTAINING PROTEIN-RELATED"/>
    <property type="match status" value="1"/>
</dbReference>
<feature type="transmembrane region" description="Helical" evidence="1">
    <location>
        <begin position="231"/>
        <end position="250"/>
    </location>
</feature>
<gene>
    <name evidence="3" type="ORF">CC78DRAFT_462075</name>
</gene>
<name>A0A9P4N0P9_9PLEO</name>
<evidence type="ECO:0000313" key="4">
    <source>
        <dbReference type="Proteomes" id="UP000800093"/>
    </source>
</evidence>
<keyword evidence="1" id="KW-0472">Membrane</keyword>
<proteinExistence type="predicted"/>
<dbReference type="Pfam" id="PF20237">
    <property type="entry name" value="DUF6594"/>
    <property type="match status" value="1"/>
</dbReference>
<dbReference type="InterPro" id="IPR046529">
    <property type="entry name" value="DUF6594"/>
</dbReference>
<organism evidence="3 4">
    <name type="scientific">Lojkania enalia</name>
    <dbReference type="NCBI Taxonomy" id="147567"/>
    <lineage>
        <taxon>Eukaryota</taxon>
        <taxon>Fungi</taxon>
        <taxon>Dikarya</taxon>
        <taxon>Ascomycota</taxon>
        <taxon>Pezizomycotina</taxon>
        <taxon>Dothideomycetes</taxon>
        <taxon>Pleosporomycetidae</taxon>
        <taxon>Pleosporales</taxon>
        <taxon>Pleosporales incertae sedis</taxon>
        <taxon>Lojkania</taxon>
    </lineage>
</organism>
<dbReference type="AlphaFoldDB" id="A0A9P4N0P9"/>
<accession>A0A9P4N0P9</accession>
<protein>
    <recommendedName>
        <fullName evidence="2">DUF6594 domain-containing protein</fullName>
    </recommendedName>
</protein>
<keyword evidence="1" id="KW-1133">Transmembrane helix</keyword>
<feature type="transmembrane region" description="Helical" evidence="1">
    <location>
        <begin position="203"/>
        <end position="225"/>
    </location>
</feature>
<evidence type="ECO:0000256" key="1">
    <source>
        <dbReference type="SAM" id="Phobius"/>
    </source>
</evidence>
<comment type="caution">
    <text evidence="3">The sequence shown here is derived from an EMBL/GenBank/DDBJ whole genome shotgun (WGS) entry which is preliminary data.</text>
</comment>
<sequence>KMEGYRKVTALMSTYPEFAILRSFRSLNMQNLLYLQAELTHLEAELRHQAAKDVASGKSPDHEHDWWSLAQGYEDGNAKQWSIALEIRGKLEKYNEALLRQSAILNLEHPAKYNLQTLRCWFERPLMGSFPLYGLDRTSWDKEHEQDLVGLRNQKPSDILSRCFSERIMPNIHHLLPAKLKRPVSEHLGEGLYEYNDSTLRSLGCIVTTVIASILPLCSLVILYAVRSNGLRLGIIIILSALFSLSLALMTTARNIEIFAATSA</sequence>
<evidence type="ECO:0000259" key="2">
    <source>
        <dbReference type="Pfam" id="PF20237"/>
    </source>
</evidence>
<dbReference type="EMBL" id="ML986610">
    <property type="protein sequence ID" value="KAF2265170.1"/>
    <property type="molecule type" value="Genomic_DNA"/>
</dbReference>